<keyword evidence="3 4" id="KW-0833">Ubl conjugation pathway</keyword>
<dbReference type="PANTHER" id="PTHR47114:SF2">
    <property type="entry name" value="OLIGODENDROCYTE-MYELIN GLYCOPROTEIN"/>
    <property type="match status" value="1"/>
</dbReference>
<sequence>MPSAIGATCRARYGRWNCATRAGCGSRPPCCRRTWPSWTCPTAIWDARRPFSWTSCARWTVSSRCRSGRRTWIRCRGSAAGFVRWISPAIAFAGFRRICRRGWCSCTPRATRWNRCPRAWTNFPPACAACSCGRRRPRIWRCRRPCGGTVIWPSTWGPCRRRLRRAPRSCCAICCGLYCCPRPRNAPRYREAAERWDAICRELFAAPGAGAWDDTPGGDNPALAGDAIPAREATAFHSFLQRLTQVPAYRKHEHFRNGIRDWLVDLAFRPALRETTLGACREANETCSDRVVLAYNRLAIHRLNSDIDEGLLDGNIPRVLDIARQVYTLGVLSDVAAQLVHEIRRHSVEAVVRQAGQAGQAGQGGRSRASSRVGDDAIDGFDYLPDGELLSVDLMAAPDALGQLDELEHRIDIRTDRDFVLDELEIHLAVLCLVCGPDALDLWALAPERMTLDSSQVDGPRVRSMAMAEVQRRGEQEFPAFLVLDYPPWTGLLKRQAAEAYARADARRYEALETAYEAELDAAMRALALAGADGAVRDDARKDAGPAVARRMQLALLLPVTMDLLESASANGAPIRLPFDAGARNGASPLAPTLASASATGWRRV</sequence>
<reference evidence="7" key="1">
    <citation type="submission" date="2017-05" db="EMBL/GenBank/DDBJ databases">
        <title>Complete and WGS of Bordetella genogroups.</title>
        <authorList>
            <person name="Spilker T."/>
            <person name="Lipuma J."/>
        </authorList>
    </citation>
    <scope>NUCLEOTIDE SEQUENCE [LARGE SCALE GENOMIC DNA]</scope>
    <source>
        <strain evidence="7">AU16122</strain>
    </source>
</reference>
<proteinExistence type="inferred from homology"/>
<dbReference type="PROSITE" id="PS52053">
    <property type="entry name" value="NEL"/>
    <property type="match status" value="1"/>
</dbReference>
<dbReference type="RefSeq" id="WP_094852908.1">
    <property type="nucleotide sequence ID" value="NZ_NEVM01000002.1"/>
</dbReference>
<feature type="domain" description="NEL" evidence="5">
    <location>
        <begin position="188"/>
        <end position="572"/>
    </location>
</feature>
<keyword evidence="1" id="KW-0433">Leucine-rich repeat</keyword>
<evidence type="ECO:0000259" key="5">
    <source>
        <dbReference type="PROSITE" id="PS52053"/>
    </source>
</evidence>
<keyword evidence="4" id="KW-0808">Transferase</keyword>
<evidence type="ECO:0000256" key="1">
    <source>
        <dbReference type="ARBA" id="ARBA00022614"/>
    </source>
</evidence>
<dbReference type="GO" id="GO:0005576">
    <property type="term" value="C:extracellular region"/>
    <property type="evidence" value="ECO:0007669"/>
    <property type="project" value="UniProtKB-UniRule"/>
</dbReference>
<comment type="similarity">
    <text evidence="4">Belongs to the LRR-containing bacterial E3 ligase family.</text>
</comment>
<keyword evidence="4" id="KW-1035">Host cytoplasm</keyword>
<evidence type="ECO:0000313" key="7">
    <source>
        <dbReference type="Proteomes" id="UP000216020"/>
    </source>
</evidence>
<evidence type="ECO:0000256" key="2">
    <source>
        <dbReference type="ARBA" id="ARBA00022737"/>
    </source>
</evidence>
<dbReference type="InterPro" id="IPR029487">
    <property type="entry name" value="NEL_dom"/>
</dbReference>
<dbReference type="Gene3D" id="1.20.1270.130">
    <property type="entry name" value="Shigella T3SS effector IpaH domain"/>
    <property type="match status" value="1"/>
</dbReference>
<organism evidence="6 7">
    <name type="scientific">Bordetella genomosp. 10</name>
    <dbReference type="NCBI Taxonomy" id="1416804"/>
    <lineage>
        <taxon>Bacteria</taxon>
        <taxon>Pseudomonadati</taxon>
        <taxon>Pseudomonadota</taxon>
        <taxon>Betaproteobacteria</taxon>
        <taxon>Burkholderiales</taxon>
        <taxon>Alcaligenaceae</taxon>
        <taxon>Bordetella</taxon>
    </lineage>
</organism>
<dbReference type="EMBL" id="NEVM01000002">
    <property type="protein sequence ID" value="OZI33900.1"/>
    <property type="molecule type" value="Genomic_DNA"/>
</dbReference>
<dbReference type="Pfam" id="PF14496">
    <property type="entry name" value="NEL"/>
    <property type="match status" value="1"/>
</dbReference>
<dbReference type="PANTHER" id="PTHR47114">
    <property type="match status" value="1"/>
</dbReference>
<dbReference type="Gene3D" id="1.20.58.90">
    <property type="match status" value="1"/>
</dbReference>
<dbReference type="Proteomes" id="UP000216020">
    <property type="component" value="Unassembled WGS sequence"/>
</dbReference>
<keyword evidence="4" id="KW-0964">Secreted</keyword>
<evidence type="ECO:0000313" key="6">
    <source>
        <dbReference type="EMBL" id="OZI33900.1"/>
    </source>
</evidence>
<dbReference type="GO" id="GO:0004842">
    <property type="term" value="F:ubiquitin-protein transferase activity"/>
    <property type="evidence" value="ECO:0007669"/>
    <property type="project" value="UniProtKB-UniRule"/>
</dbReference>
<keyword evidence="4" id="KW-0832">Ubl conjugation</keyword>
<evidence type="ECO:0000256" key="3">
    <source>
        <dbReference type="ARBA" id="ARBA00022786"/>
    </source>
</evidence>
<protein>
    <recommendedName>
        <fullName evidence="5">NEL domain-containing protein</fullName>
    </recommendedName>
</protein>
<dbReference type="Gene3D" id="1.20.58.360">
    <property type="entry name" value="Shigella T3SS effector IpaH defines"/>
    <property type="match status" value="1"/>
</dbReference>
<dbReference type="AlphaFoldDB" id="A0A261SAU8"/>
<name>A0A261SAU8_9BORD</name>
<dbReference type="InterPro" id="IPR051071">
    <property type="entry name" value="LRR-bact_E3_ubiq_ligases"/>
</dbReference>
<evidence type="ECO:0000256" key="4">
    <source>
        <dbReference type="PROSITE-ProRule" id="PRU01398"/>
    </source>
</evidence>
<feature type="active site" description="Glycyl thioester intermediate" evidence="4">
    <location>
        <position position="287"/>
    </location>
</feature>
<accession>A0A261SAU8</accession>
<keyword evidence="7" id="KW-1185">Reference proteome</keyword>
<comment type="caution">
    <text evidence="6">The sequence shown here is derived from an EMBL/GenBank/DDBJ whole genome shotgun (WGS) entry which is preliminary data.</text>
</comment>
<comment type="PTM">
    <text evidence="4">Ubiquitinated in the presence of host E1 ubiquitin-activating enzyme, E2 ubiquitin-conjugating enzyme and ubiquitin.</text>
</comment>
<gene>
    <name evidence="6" type="ORF">CAL29_10015</name>
</gene>
<dbReference type="GO" id="GO:0016567">
    <property type="term" value="P:protein ubiquitination"/>
    <property type="evidence" value="ECO:0007669"/>
    <property type="project" value="InterPro"/>
</dbReference>
<keyword evidence="2" id="KW-0677">Repeat</keyword>
<dbReference type="OrthoDB" id="8622346at2"/>